<gene>
    <name evidence="6" type="ORF">HNQ03_002127</name>
</gene>
<keyword evidence="7" id="KW-1185">Reference proteome</keyword>
<evidence type="ECO:0000256" key="1">
    <source>
        <dbReference type="ARBA" id="ARBA00000971"/>
    </source>
</evidence>
<dbReference type="RefSeq" id="WP_173779625.1">
    <property type="nucleotide sequence ID" value="NZ_JABSNO010000015.1"/>
</dbReference>
<evidence type="ECO:0000313" key="6">
    <source>
        <dbReference type="EMBL" id="NRS93042.1"/>
    </source>
</evidence>
<comment type="similarity">
    <text evidence="4">Belongs to the FKBP-type PPIase family.</text>
</comment>
<reference evidence="6" key="1">
    <citation type="submission" date="2020-05" db="EMBL/GenBank/DDBJ databases">
        <title>Genomic Encyclopedia of Type Strains, Phase IV (KMG-V): Genome sequencing to study the core and pangenomes of soil and plant-associated prokaryotes.</title>
        <authorList>
            <person name="Whitman W."/>
        </authorList>
    </citation>
    <scope>NUCLEOTIDE SEQUENCE</scope>
    <source>
        <strain evidence="6">16F</strain>
    </source>
</reference>
<dbReference type="Gene3D" id="3.10.50.40">
    <property type="match status" value="1"/>
</dbReference>
<protein>
    <recommendedName>
        <fullName evidence="4">Peptidyl-prolyl cis-trans isomerase</fullName>
        <ecNumber evidence="4">5.2.1.8</ecNumber>
    </recommendedName>
</protein>
<organism evidence="6 7">
    <name type="scientific">Frigoriflavimonas asaccharolytica</name>
    <dbReference type="NCBI Taxonomy" id="2735899"/>
    <lineage>
        <taxon>Bacteria</taxon>
        <taxon>Pseudomonadati</taxon>
        <taxon>Bacteroidota</taxon>
        <taxon>Flavobacteriia</taxon>
        <taxon>Flavobacteriales</taxon>
        <taxon>Weeksellaceae</taxon>
        <taxon>Frigoriflavimonas</taxon>
    </lineage>
</organism>
<accession>A0A8J8GAL4</accession>
<dbReference type="SUPFAM" id="SSF54534">
    <property type="entry name" value="FKBP-like"/>
    <property type="match status" value="1"/>
</dbReference>
<feature type="domain" description="PPIase FKBP-type" evidence="5">
    <location>
        <begin position="84"/>
        <end position="172"/>
    </location>
</feature>
<comment type="catalytic activity">
    <reaction evidence="1 3 4">
        <text>[protein]-peptidylproline (omega=180) = [protein]-peptidylproline (omega=0)</text>
        <dbReference type="Rhea" id="RHEA:16237"/>
        <dbReference type="Rhea" id="RHEA-COMP:10747"/>
        <dbReference type="Rhea" id="RHEA-COMP:10748"/>
        <dbReference type="ChEBI" id="CHEBI:83833"/>
        <dbReference type="ChEBI" id="CHEBI:83834"/>
        <dbReference type="EC" id="5.2.1.8"/>
    </reaction>
</comment>
<comment type="caution">
    <text evidence="6">The sequence shown here is derived from an EMBL/GenBank/DDBJ whole genome shotgun (WGS) entry which is preliminary data.</text>
</comment>
<evidence type="ECO:0000259" key="5">
    <source>
        <dbReference type="PROSITE" id="PS50059"/>
    </source>
</evidence>
<sequence>MHAKYLLFLFLILSCTKEQEIYAPVGSSKEKSEMQESRDRAKNINEVERRLMEEWMKNQKEKFYTMPLNYWVNVEGFDKRVDNPEDQIISYSYLIEDFEGTKVYKQPRGFRDIPLGKLNDIKAVENALMKMKIGEEIKLLVPSALAFGTSGDGQQIEADIPLIINLKILEKNEK</sequence>
<dbReference type="Pfam" id="PF00254">
    <property type="entry name" value="FKBP_C"/>
    <property type="match status" value="1"/>
</dbReference>
<dbReference type="InterPro" id="IPR001179">
    <property type="entry name" value="PPIase_FKBP_dom"/>
</dbReference>
<dbReference type="PROSITE" id="PS50059">
    <property type="entry name" value="FKBP_PPIASE"/>
    <property type="match status" value="1"/>
</dbReference>
<dbReference type="GO" id="GO:0003755">
    <property type="term" value="F:peptidyl-prolyl cis-trans isomerase activity"/>
    <property type="evidence" value="ECO:0007669"/>
    <property type="project" value="UniProtKB-UniRule"/>
</dbReference>
<dbReference type="InterPro" id="IPR046357">
    <property type="entry name" value="PPIase_dom_sf"/>
</dbReference>
<evidence type="ECO:0000313" key="7">
    <source>
        <dbReference type="Proteomes" id="UP000610746"/>
    </source>
</evidence>
<keyword evidence="2 3" id="KW-0697">Rotamase</keyword>
<name>A0A8J8GAL4_9FLAO</name>
<dbReference type="AlphaFoldDB" id="A0A8J8GAL4"/>
<dbReference type="EC" id="5.2.1.8" evidence="4"/>
<proteinExistence type="inferred from homology"/>
<evidence type="ECO:0000256" key="4">
    <source>
        <dbReference type="RuleBase" id="RU003915"/>
    </source>
</evidence>
<evidence type="ECO:0000256" key="3">
    <source>
        <dbReference type="PROSITE-ProRule" id="PRU00277"/>
    </source>
</evidence>
<dbReference type="PROSITE" id="PS51257">
    <property type="entry name" value="PROKAR_LIPOPROTEIN"/>
    <property type="match status" value="1"/>
</dbReference>
<dbReference type="EMBL" id="JABSNO010000015">
    <property type="protein sequence ID" value="NRS93042.1"/>
    <property type="molecule type" value="Genomic_DNA"/>
</dbReference>
<dbReference type="Proteomes" id="UP000610746">
    <property type="component" value="Unassembled WGS sequence"/>
</dbReference>
<keyword evidence="3 4" id="KW-0413">Isomerase</keyword>
<evidence type="ECO:0000256" key="2">
    <source>
        <dbReference type="ARBA" id="ARBA00023110"/>
    </source>
</evidence>